<comment type="caution">
    <text evidence="2">The sequence shown here is derived from an EMBL/GenBank/DDBJ whole genome shotgun (WGS) entry which is preliminary data.</text>
</comment>
<sequence>MQEQFSQIYRLAGAILSSTIPKSSSRAILPAFSPREPDFRTAEDDGMSEAGVNVDASSGPLWSHCLVDRQALTAGVGLLQEGRQPEPQADADWLRGLQTGGGG</sequence>
<protein>
    <submittedName>
        <fullName evidence="2">Uncharacterized protein</fullName>
    </submittedName>
</protein>
<feature type="non-terminal residue" evidence="2">
    <location>
        <position position="103"/>
    </location>
</feature>
<dbReference type="AlphaFoldDB" id="A0A3S5CGW1"/>
<gene>
    <name evidence="2" type="ORF">PXEA_LOCUS13677</name>
</gene>
<dbReference type="EMBL" id="CAAALY010045420">
    <property type="protein sequence ID" value="VEL20237.1"/>
    <property type="molecule type" value="Genomic_DNA"/>
</dbReference>
<feature type="region of interest" description="Disordered" evidence="1">
    <location>
        <begin position="80"/>
        <end position="103"/>
    </location>
</feature>
<accession>A0A3S5CGW1</accession>
<keyword evidence="3" id="KW-1185">Reference proteome</keyword>
<evidence type="ECO:0000256" key="1">
    <source>
        <dbReference type="SAM" id="MobiDB-lite"/>
    </source>
</evidence>
<evidence type="ECO:0000313" key="3">
    <source>
        <dbReference type="Proteomes" id="UP000784294"/>
    </source>
</evidence>
<name>A0A3S5CGW1_9PLAT</name>
<organism evidence="2 3">
    <name type="scientific">Protopolystoma xenopodis</name>
    <dbReference type="NCBI Taxonomy" id="117903"/>
    <lineage>
        <taxon>Eukaryota</taxon>
        <taxon>Metazoa</taxon>
        <taxon>Spiralia</taxon>
        <taxon>Lophotrochozoa</taxon>
        <taxon>Platyhelminthes</taxon>
        <taxon>Monogenea</taxon>
        <taxon>Polyopisthocotylea</taxon>
        <taxon>Polystomatidea</taxon>
        <taxon>Polystomatidae</taxon>
        <taxon>Protopolystoma</taxon>
    </lineage>
</organism>
<dbReference type="Proteomes" id="UP000784294">
    <property type="component" value="Unassembled WGS sequence"/>
</dbReference>
<evidence type="ECO:0000313" key="2">
    <source>
        <dbReference type="EMBL" id="VEL20237.1"/>
    </source>
</evidence>
<reference evidence="2" key="1">
    <citation type="submission" date="2018-11" db="EMBL/GenBank/DDBJ databases">
        <authorList>
            <consortium name="Pathogen Informatics"/>
        </authorList>
    </citation>
    <scope>NUCLEOTIDE SEQUENCE</scope>
</reference>
<proteinExistence type="predicted"/>